<proteinExistence type="predicted"/>
<evidence type="ECO:0000313" key="1">
    <source>
        <dbReference type="EMBL" id="RSU12267.1"/>
    </source>
</evidence>
<evidence type="ECO:0000313" key="2">
    <source>
        <dbReference type="Proteomes" id="UP000287605"/>
    </source>
</evidence>
<evidence type="ECO:0008006" key="3">
    <source>
        <dbReference type="Google" id="ProtNLM"/>
    </source>
</evidence>
<dbReference type="AlphaFoldDB" id="A0A430AW34"/>
<organism evidence="1 2">
    <name type="scientific">Vagococcus elongatus</name>
    <dbReference type="NCBI Taxonomy" id="180344"/>
    <lineage>
        <taxon>Bacteria</taxon>
        <taxon>Bacillati</taxon>
        <taxon>Bacillota</taxon>
        <taxon>Bacilli</taxon>
        <taxon>Lactobacillales</taxon>
        <taxon>Enterococcaceae</taxon>
        <taxon>Vagococcus</taxon>
    </lineage>
</organism>
<keyword evidence="2" id="KW-1185">Reference proteome</keyword>
<dbReference type="Proteomes" id="UP000287605">
    <property type="component" value="Unassembled WGS sequence"/>
</dbReference>
<accession>A0A430AW34</accession>
<sequence>MKNKKFIFVNNEWWKVFDVEDFTKPEEDAGLGERLFYTKLKQHSVLCVDKHGNWNHWVCEGAEFTVISDSWPEWIPVEKEKDRVN</sequence>
<reference evidence="1 2" key="1">
    <citation type="submission" date="2017-05" db="EMBL/GenBank/DDBJ databases">
        <title>Vagococcus spp. assemblies.</title>
        <authorList>
            <person name="Gulvik C.A."/>
        </authorList>
    </citation>
    <scope>NUCLEOTIDE SEQUENCE [LARGE SCALE GENOMIC DNA]</scope>
    <source>
        <strain evidence="1 2">CCUG 51432</strain>
    </source>
</reference>
<name>A0A430AW34_9ENTE</name>
<comment type="caution">
    <text evidence="1">The sequence shown here is derived from an EMBL/GenBank/DDBJ whole genome shotgun (WGS) entry which is preliminary data.</text>
</comment>
<protein>
    <recommendedName>
        <fullName evidence="3">DUF551 domain-containing protein</fullName>
    </recommendedName>
</protein>
<dbReference type="EMBL" id="NGKA01000008">
    <property type="protein sequence ID" value="RSU12267.1"/>
    <property type="molecule type" value="Genomic_DNA"/>
</dbReference>
<gene>
    <name evidence="1" type="ORF">CBF29_06615</name>
</gene>
<dbReference type="RefSeq" id="WP_126808716.1">
    <property type="nucleotide sequence ID" value="NZ_NGKA01000008.1"/>
</dbReference>